<reference evidence="3" key="1">
    <citation type="submission" date="2009-05" db="EMBL/GenBank/DDBJ databases">
        <title>Oryza sativa Indica Group genomic DNA, chromosome 11, BAC clone:K0381B12, cultivar:Kasalath.</title>
        <authorList>
            <person name="Matsumoto T."/>
            <person name="Wu J."/>
            <person name="Kanamori H."/>
        </authorList>
    </citation>
    <scope>NUCLEOTIDE SEQUENCE</scope>
</reference>
<sequence length="285" mass="32033">MAATKTYFRSSEKTQSVLPPRSKKPQAPSPEPHWLTPSPIAQEQQKEADVTTADAPSQILADMFTFDIGQFLDDEDKEPISTAKPSILEELKNRLSDIINRLEASIETLVENCGPIRSRIQEIQDQLLEELMEILTPTMFLEQYHFKLHKAKERITERQEREGLKLAVSASKAQVNADKSKLDELVAEPIALKKKLEELHRFEADLLLRLEATREEIKEVEVKIAVAPKTIEDQTSKLKASAKHLATLSKALKPIPGSTADDAQAIEDIDQIRHKAIAAIQSFIN</sequence>
<name>A0A679BCL6_ORYSI</name>
<organism evidence="3">
    <name type="scientific">Oryza sativa subsp. indica</name>
    <name type="common">Rice</name>
    <dbReference type="NCBI Taxonomy" id="39946"/>
    <lineage>
        <taxon>Eukaryota</taxon>
        <taxon>Viridiplantae</taxon>
        <taxon>Streptophyta</taxon>
        <taxon>Embryophyta</taxon>
        <taxon>Tracheophyta</taxon>
        <taxon>Spermatophyta</taxon>
        <taxon>Magnoliopsida</taxon>
        <taxon>Liliopsida</taxon>
        <taxon>Poales</taxon>
        <taxon>Poaceae</taxon>
        <taxon>BOP clade</taxon>
        <taxon>Oryzoideae</taxon>
        <taxon>Oryzeae</taxon>
        <taxon>Oryzinae</taxon>
        <taxon>Oryza</taxon>
        <taxon>Oryza sativa</taxon>
    </lineage>
</organism>
<gene>
    <name evidence="3" type="primary">K0381B12.32</name>
</gene>
<feature type="region of interest" description="Disordered" evidence="1">
    <location>
        <begin position="1"/>
        <end position="53"/>
    </location>
</feature>
<keyword evidence="3" id="KW-0808">Transferase</keyword>
<dbReference type="GO" id="GO:0008483">
    <property type="term" value="F:transaminase activity"/>
    <property type="evidence" value="ECO:0007669"/>
    <property type="project" value="UniProtKB-KW"/>
</dbReference>
<feature type="compositionally biased region" description="Polar residues" evidence="1">
    <location>
        <begin position="7"/>
        <end position="17"/>
    </location>
</feature>
<dbReference type="EMBL" id="AP011485">
    <property type="protein sequence ID" value="BBD82463.1"/>
    <property type="molecule type" value="Genomic_DNA"/>
</dbReference>
<keyword evidence="3" id="KW-0032">Aminotransferase</keyword>
<dbReference type="InterPro" id="IPR010811">
    <property type="entry name" value="DUF1409"/>
</dbReference>
<protein>
    <submittedName>
        <fullName evidence="3">Aminotransferase-like protein</fullName>
    </submittedName>
</protein>
<evidence type="ECO:0000259" key="2">
    <source>
        <dbReference type="Pfam" id="PF07197"/>
    </source>
</evidence>
<dbReference type="Pfam" id="PF07197">
    <property type="entry name" value="DUF1409"/>
    <property type="match status" value="1"/>
</dbReference>
<proteinExistence type="predicted"/>
<accession>A0A679BCL6</accession>
<dbReference type="AlphaFoldDB" id="A0A679BCL6"/>
<evidence type="ECO:0000313" key="3">
    <source>
        <dbReference type="EMBL" id="BBD82463.1"/>
    </source>
</evidence>
<evidence type="ECO:0000256" key="1">
    <source>
        <dbReference type="SAM" id="MobiDB-lite"/>
    </source>
</evidence>
<feature type="domain" description="DUF1409" evidence="2">
    <location>
        <begin position="101"/>
        <end position="148"/>
    </location>
</feature>